<feature type="region of interest" description="Disordered" evidence="1">
    <location>
        <begin position="1"/>
        <end position="29"/>
    </location>
</feature>
<proteinExistence type="predicted"/>
<feature type="transmembrane region" description="Helical" evidence="2">
    <location>
        <begin position="96"/>
        <end position="120"/>
    </location>
</feature>
<keyword evidence="4" id="KW-1185">Reference proteome</keyword>
<evidence type="ECO:0000313" key="3">
    <source>
        <dbReference type="EMBL" id="KAF0307603.1"/>
    </source>
</evidence>
<keyword evidence="2" id="KW-1133">Transmembrane helix</keyword>
<feature type="transmembrane region" description="Helical" evidence="2">
    <location>
        <begin position="54"/>
        <end position="76"/>
    </location>
</feature>
<comment type="caution">
    <text evidence="3">The sequence shown here is derived from an EMBL/GenBank/DDBJ whole genome shotgun (WGS) entry which is preliminary data.</text>
</comment>
<organism evidence="3 4">
    <name type="scientific">Amphibalanus amphitrite</name>
    <name type="common">Striped barnacle</name>
    <name type="synonym">Balanus amphitrite</name>
    <dbReference type="NCBI Taxonomy" id="1232801"/>
    <lineage>
        <taxon>Eukaryota</taxon>
        <taxon>Metazoa</taxon>
        <taxon>Ecdysozoa</taxon>
        <taxon>Arthropoda</taxon>
        <taxon>Crustacea</taxon>
        <taxon>Multicrustacea</taxon>
        <taxon>Cirripedia</taxon>
        <taxon>Thoracica</taxon>
        <taxon>Thoracicalcarea</taxon>
        <taxon>Balanomorpha</taxon>
        <taxon>Balanoidea</taxon>
        <taxon>Balanidae</taxon>
        <taxon>Amphibalaninae</taxon>
        <taxon>Amphibalanus</taxon>
    </lineage>
</organism>
<gene>
    <name evidence="3" type="ORF">FJT64_021092</name>
</gene>
<accession>A0A6A4WNH9</accession>
<sequence length="149" mass="16314">MAWSSKVASSRSSEDPTPSTTAQSPERSTNIAQRPRIVPRITLTSVPPIGRVDIVATMALVAFLATFFISFTPYIAAVHYEKSLKAQCVILPGARYVLFSLVVSSGGITVICTPLVCVIFSRDFQEGVPSHLFPSQEVYLPLKTVRLNW</sequence>
<keyword evidence="2" id="KW-0472">Membrane</keyword>
<dbReference type="EMBL" id="VIIS01000557">
    <property type="protein sequence ID" value="KAF0307603.1"/>
    <property type="molecule type" value="Genomic_DNA"/>
</dbReference>
<protein>
    <submittedName>
        <fullName evidence="3">Uncharacterized protein</fullName>
    </submittedName>
</protein>
<name>A0A6A4WNH9_AMPAM</name>
<feature type="compositionally biased region" description="Polar residues" evidence="1">
    <location>
        <begin position="15"/>
        <end position="29"/>
    </location>
</feature>
<dbReference type="AlphaFoldDB" id="A0A6A4WNH9"/>
<evidence type="ECO:0000256" key="1">
    <source>
        <dbReference type="SAM" id="MobiDB-lite"/>
    </source>
</evidence>
<feature type="compositionally biased region" description="Low complexity" evidence="1">
    <location>
        <begin position="1"/>
        <end position="11"/>
    </location>
</feature>
<dbReference type="Proteomes" id="UP000440578">
    <property type="component" value="Unassembled WGS sequence"/>
</dbReference>
<reference evidence="3 4" key="1">
    <citation type="submission" date="2019-07" db="EMBL/GenBank/DDBJ databases">
        <title>Draft genome assembly of a fouling barnacle, Amphibalanus amphitrite (Darwin, 1854): The first reference genome for Thecostraca.</title>
        <authorList>
            <person name="Kim W."/>
        </authorList>
    </citation>
    <scope>NUCLEOTIDE SEQUENCE [LARGE SCALE GENOMIC DNA]</scope>
    <source>
        <strain evidence="3">SNU_AA5</strain>
        <tissue evidence="3">Soma without cirri and trophi</tissue>
    </source>
</reference>
<keyword evidence="2" id="KW-0812">Transmembrane</keyword>
<evidence type="ECO:0000256" key="2">
    <source>
        <dbReference type="SAM" id="Phobius"/>
    </source>
</evidence>
<evidence type="ECO:0000313" key="4">
    <source>
        <dbReference type="Proteomes" id="UP000440578"/>
    </source>
</evidence>